<dbReference type="OrthoDB" id="561214at2"/>
<feature type="domain" description="HTH luxR-type" evidence="4">
    <location>
        <begin position="781"/>
        <end position="846"/>
    </location>
</feature>
<dbReference type="Proteomes" id="UP000250299">
    <property type="component" value="Chromosome"/>
</dbReference>
<accession>A0A2Z4RE30</accession>
<dbReference type="SUPFAM" id="SSF48452">
    <property type="entry name" value="TPR-like"/>
    <property type="match status" value="1"/>
</dbReference>
<organism evidence="5 6">
    <name type="scientific">Pseudomonas putida</name>
    <name type="common">Arthrobacter siderocapsulatus</name>
    <dbReference type="NCBI Taxonomy" id="303"/>
    <lineage>
        <taxon>Bacteria</taxon>
        <taxon>Pseudomonadati</taxon>
        <taxon>Pseudomonadota</taxon>
        <taxon>Gammaproteobacteria</taxon>
        <taxon>Pseudomonadales</taxon>
        <taxon>Pseudomonadaceae</taxon>
        <taxon>Pseudomonas</taxon>
    </lineage>
</organism>
<dbReference type="PANTHER" id="PTHR44688:SF16">
    <property type="entry name" value="DNA-BINDING TRANSCRIPTIONAL ACTIVATOR DEVR_DOSR"/>
    <property type="match status" value="1"/>
</dbReference>
<dbReference type="InterPro" id="IPR059106">
    <property type="entry name" value="WHD_MalT"/>
</dbReference>
<evidence type="ECO:0000256" key="3">
    <source>
        <dbReference type="ARBA" id="ARBA00023163"/>
    </source>
</evidence>
<name>A0A2Z4RE30_PSEPU</name>
<dbReference type="InterPro" id="IPR000792">
    <property type="entry name" value="Tscrpt_reg_LuxR_C"/>
</dbReference>
<evidence type="ECO:0000313" key="6">
    <source>
        <dbReference type="Proteomes" id="UP000250299"/>
    </source>
</evidence>
<evidence type="ECO:0000256" key="1">
    <source>
        <dbReference type="ARBA" id="ARBA00023015"/>
    </source>
</evidence>
<dbReference type="PRINTS" id="PR00038">
    <property type="entry name" value="HTHLUXR"/>
</dbReference>
<protein>
    <recommendedName>
        <fullName evidence="4">HTH luxR-type domain-containing protein</fullName>
    </recommendedName>
</protein>
<dbReference type="SMART" id="SM00421">
    <property type="entry name" value="HTH_LUXR"/>
    <property type="match status" value="1"/>
</dbReference>
<dbReference type="PROSITE" id="PS00622">
    <property type="entry name" value="HTH_LUXR_1"/>
    <property type="match status" value="1"/>
</dbReference>
<dbReference type="Pfam" id="PF17874">
    <property type="entry name" value="TPR_MalT"/>
    <property type="match status" value="1"/>
</dbReference>
<dbReference type="PROSITE" id="PS50043">
    <property type="entry name" value="HTH_LUXR_2"/>
    <property type="match status" value="1"/>
</dbReference>
<dbReference type="EMBL" id="CP029693">
    <property type="protein sequence ID" value="AWY39197.1"/>
    <property type="molecule type" value="Genomic_DNA"/>
</dbReference>
<dbReference type="PANTHER" id="PTHR44688">
    <property type="entry name" value="DNA-BINDING TRANSCRIPTIONAL ACTIVATOR DEVR_DOSR"/>
    <property type="match status" value="1"/>
</dbReference>
<sequence>MGLPFHAREDCTNSCPGNPGVLQEGCAPMLVSMSCREQNTAVDAIARPAHPPRSAPVYLPRTRLVDELLARAPRLRLLCAPAGYGKTALLNECLRQRTAEHCAWLDLEGRQLTLGQFCERLAASVGTEAREPLALLEWLARSPDVWWLVLDDYPAQSSPELDEWIDRLLRAQGQVQLWVSCRQRPSWKLPRLLLEGQLLELGAGQLAFDREEFDAVVTSFEASAEPVVRDTLWRQTHGWCAGTYLLLNAAGRQERAGELWMRDYLGGELLARVDADERKMLLGIAQLPRVSTAHCQQLWPDLDGGSIFLRLLQSQAFFLPLDNDAHWYCLLPAVARALQGEMSAAGISQLRLSACRLLCNDGFVDEAVELALSIGYVDEAACYMERLTLDWLLNERNLFTWLDWRARLPSRLLECTPNLIYMNARALLSSWRLDEAQACIARLARISPHPKASINVRILANWQALEGTLQGLLGNAEGAFEHCESALQHLELRDWQSSFLCYSTLARVSMAAGETLQAERLLQQCLALARHQGCLASEVLINADRIRQLILNGALTEAERLVRECFGLVARLSGRHSLMLGRLHLLQGELHLLRGELDASEKALRMALEHGTDSGDPYTLHALLGLSELHACRGDLEQARIYVSMATRAMQCAKIKDNCYQSVIVYQQLRLLARQEAWERMLPMAQAALASIRGDTPRLPPLHAPSLHQRIELMAALGEQGTGQVEAARQRLELLLADCSNRCFGNLVSEVRRALARIDAQSAASFSRETVPLAAPNVRAETRPGQELTPREVAVLKLVAQGLSNQEISNQLFISLNTVKAHTVHINHKLGVKRRTQAVMQAKAMGVLD</sequence>
<dbReference type="InterPro" id="IPR027417">
    <property type="entry name" value="P-loop_NTPase"/>
</dbReference>
<dbReference type="SUPFAM" id="SSF46894">
    <property type="entry name" value="C-terminal effector domain of the bipartite response regulators"/>
    <property type="match status" value="1"/>
</dbReference>
<dbReference type="InterPro" id="IPR036388">
    <property type="entry name" value="WH-like_DNA-bd_sf"/>
</dbReference>
<dbReference type="Gene3D" id="1.25.40.10">
    <property type="entry name" value="Tetratricopeptide repeat domain"/>
    <property type="match status" value="1"/>
</dbReference>
<dbReference type="Pfam" id="PF25873">
    <property type="entry name" value="WHD_MalT"/>
    <property type="match status" value="1"/>
</dbReference>
<keyword evidence="3" id="KW-0804">Transcription</keyword>
<keyword evidence="1" id="KW-0805">Transcription regulation</keyword>
<dbReference type="GO" id="GO:0006355">
    <property type="term" value="P:regulation of DNA-templated transcription"/>
    <property type="evidence" value="ECO:0007669"/>
    <property type="project" value="InterPro"/>
</dbReference>
<dbReference type="InterPro" id="IPR041617">
    <property type="entry name" value="TPR_MalT"/>
</dbReference>
<reference evidence="5 6" key="1">
    <citation type="submission" date="2018-05" db="EMBL/GenBank/DDBJ databases">
        <title>Whole genome sequence of Pseudomonas putida JBC17.</title>
        <authorList>
            <person name="Lee Y.H."/>
            <person name="David K."/>
        </authorList>
    </citation>
    <scope>NUCLEOTIDE SEQUENCE [LARGE SCALE GENOMIC DNA]</scope>
    <source>
        <strain evidence="5 6">JBC17</strain>
    </source>
</reference>
<dbReference type="CDD" id="cd06170">
    <property type="entry name" value="LuxR_C_like"/>
    <property type="match status" value="1"/>
</dbReference>
<evidence type="ECO:0000256" key="2">
    <source>
        <dbReference type="ARBA" id="ARBA00023125"/>
    </source>
</evidence>
<evidence type="ECO:0000259" key="4">
    <source>
        <dbReference type="PROSITE" id="PS50043"/>
    </source>
</evidence>
<dbReference type="InterPro" id="IPR011990">
    <property type="entry name" value="TPR-like_helical_dom_sf"/>
</dbReference>
<gene>
    <name evidence="5" type="ORF">DKY63_04465</name>
</gene>
<dbReference type="Gene3D" id="3.40.50.300">
    <property type="entry name" value="P-loop containing nucleotide triphosphate hydrolases"/>
    <property type="match status" value="1"/>
</dbReference>
<dbReference type="Gene3D" id="1.10.10.10">
    <property type="entry name" value="Winged helix-like DNA-binding domain superfamily/Winged helix DNA-binding domain"/>
    <property type="match status" value="1"/>
</dbReference>
<dbReference type="Pfam" id="PF00196">
    <property type="entry name" value="GerE"/>
    <property type="match status" value="1"/>
</dbReference>
<dbReference type="AlphaFoldDB" id="A0A2Z4RE30"/>
<keyword evidence="2" id="KW-0238">DNA-binding</keyword>
<proteinExistence type="predicted"/>
<dbReference type="GO" id="GO:0003677">
    <property type="term" value="F:DNA binding"/>
    <property type="evidence" value="ECO:0007669"/>
    <property type="project" value="UniProtKB-KW"/>
</dbReference>
<dbReference type="InterPro" id="IPR016032">
    <property type="entry name" value="Sig_transdc_resp-reg_C-effctor"/>
</dbReference>
<evidence type="ECO:0000313" key="5">
    <source>
        <dbReference type="EMBL" id="AWY39197.1"/>
    </source>
</evidence>